<evidence type="ECO:0000313" key="2">
    <source>
        <dbReference type="Ensembl" id="ENSLBEP00000020057.1"/>
    </source>
</evidence>
<dbReference type="PANTHER" id="PTHR31594">
    <property type="entry name" value="AIG1-TYPE G DOMAIN-CONTAINING PROTEIN"/>
    <property type="match status" value="1"/>
</dbReference>
<dbReference type="Gene3D" id="1.20.58.1200">
    <property type="entry name" value="RNA silencing suppressor P21, N-terminal domain"/>
    <property type="match status" value="6"/>
</dbReference>
<protein>
    <submittedName>
        <fullName evidence="2">Si:ch211-108d22.2</fullName>
    </submittedName>
</protein>
<dbReference type="InterPro" id="IPR052090">
    <property type="entry name" value="Cytolytic_pore-forming_toxin"/>
</dbReference>
<dbReference type="InterPro" id="IPR027417">
    <property type="entry name" value="P-loop_NTPase"/>
</dbReference>
<feature type="domain" description="NACHT" evidence="1">
    <location>
        <begin position="28"/>
        <end position="144"/>
    </location>
</feature>
<dbReference type="Ensembl" id="ENSLBET00000021046.1">
    <property type="protein sequence ID" value="ENSLBEP00000019973.1"/>
    <property type="gene ID" value="ENSLBEG00000015361.1"/>
</dbReference>
<evidence type="ECO:0000259" key="1">
    <source>
        <dbReference type="PROSITE" id="PS50837"/>
    </source>
</evidence>
<dbReference type="Proteomes" id="UP000261660">
    <property type="component" value="Unplaced"/>
</dbReference>
<dbReference type="InterPro" id="IPR007111">
    <property type="entry name" value="NACHT_NTPase"/>
</dbReference>
<dbReference type="CDD" id="cd00009">
    <property type="entry name" value="AAA"/>
    <property type="match status" value="1"/>
</dbReference>
<organism evidence="2 3">
    <name type="scientific">Labrus bergylta</name>
    <name type="common">ballan wrasse</name>
    <dbReference type="NCBI Taxonomy" id="56723"/>
    <lineage>
        <taxon>Eukaryota</taxon>
        <taxon>Metazoa</taxon>
        <taxon>Chordata</taxon>
        <taxon>Craniata</taxon>
        <taxon>Vertebrata</taxon>
        <taxon>Euteleostomi</taxon>
        <taxon>Actinopterygii</taxon>
        <taxon>Neopterygii</taxon>
        <taxon>Teleostei</taxon>
        <taxon>Neoteleostei</taxon>
        <taxon>Acanthomorphata</taxon>
        <taxon>Eupercaria</taxon>
        <taxon>Labriformes</taxon>
        <taxon>Labridae</taxon>
        <taxon>Labrus</taxon>
    </lineage>
</organism>
<dbReference type="Gene3D" id="3.40.50.300">
    <property type="entry name" value="P-loop containing nucleotide triphosphate hydrolases"/>
    <property type="match status" value="1"/>
</dbReference>
<sequence length="1428" mass="163627">MSRPKKLKTYIPEDRQEISPSDLLKTNKNILLVGKPGIGKTALSHEILKLWAERDSRELEYMFYFDMRERSLVRDGMSLEELLFSAYSEPDEDKEEVFQDIKKYSDNVTVVFDGITDLSSSVVRRIVEKDLLPNAKVIITCRPDDEDLFSGDFDRVEVKGFSEQTIEKYFSAMLGMEQKKVLSNLELLTLCHVPMYALMVAVCFLYETPEDSPQPCSMTEIYINIVHFCLQTSSNKKHKNLNTLIKQKSADLLTLAEAAFHATEEKTVSLTDLHCEDSCVLSFLKPLVIKVAPIETTTTYAFLHYTMQEFFAAMWLLKNPDKIKEVFQQCLTEERKHMKHMIPFMCRLLTKKSPSLMEHLIPAQELKKTSNLFFKEMISTFFSGQCMEEEAHTEDTGLDVGILFLCQCLFESQCPDTCTSFLEKLEYQLDLSSESLDSYLCCAVAYVVSQSKERKIQLNLEDVSVSAQGMSCLYGCLFKVQWCDPLPKQLWEIVLLSEEKLIDLRLLDLDGNQLHLLKQLFERAAYVIQNNPRKINVCLHWDNRATTACQSLCGSLLEVLSDIRSLSFRMAHQDPEQEDQEPGHGTLERRKKKLLLDLCLQAALDKEESFHHVVSQLVSLFSVDKHLHNFFVDLYQHVKSEGCLSVIPKLGQLFESAAGVWSINLSEINTSILLEVLRLRPEKTPVKLTGCPDEESEVRSFLQCLPHISQLSFRMTHQDPEQEDQEPDHGTLERRKKKLLLDLCLQAALDKEESFHHVVSQLVSLFSVDKHLHNFFVDLYQHVKSEGCLSVIPKLGQLFESAADVWSINLSEINTSMLLEVLKLRSEKTPVKLTGCFDEESEVRSFLQCLPHISQLSFSEGVKRGVELCGRLFCAAAEREQQTGENTVQLLSSVCTYEAFSYLDEPDFFLELYSHMKDCETKTGLRVLPSLQSVFQSAPAVWYIDLSKRKTSILLEVLRLRPEKTPVELTGCPDEESEVRSFLQCLPHISQLSFRMTHQDPEQEDQEPDHGTLERRKKKLLLDLCLQAALDKEESFHHVVSQLVSLFSVDKHLHNFFVDLYQHVKSEGCLSVIPKLGQLFESAAGVWSINLSEINTSMLLEVLRLRSEKTPVELTGCPDEESEVRSFLQCLPHISQLSFHFSFSEGFKREVELCGRLFCAAAEREQQTGENTVQLLSSVCRYEAFSYLDEPDFLLDLYSHMKDYETKTGLRVLPSVQSVFQSAPDVWYIDLSKRKTSILLEVLRLRPEKTPVELTGCPDEESEVRSFLQCLPHISQLSFSYWFKRGVELCGRLFCAAAEREQQTGENTLQLLSSLCTYETFPFIDKEECDDNEEYQCSFLLDLYSHMKDCETKTGLRVLPSLQSVFQSAPDVWYIDLSKRKTSILLEVLRLRPEKTPVELTGCPDEESEVRSFLQCLPHISQLSFSEG</sequence>
<dbReference type="Ensembl" id="ENSLBET00000021130.1">
    <property type="protein sequence ID" value="ENSLBEP00000020057.1"/>
    <property type="gene ID" value="ENSLBEG00000015361.1"/>
</dbReference>
<dbReference type="SMART" id="SM00382">
    <property type="entry name" value="AAA"/>
    <property type="match status" value="1"/>
</dbReference>
<proteinExistence type="predicted"/>
<evidence type="ECO:0000313" key="3">
    <source>
        <dbReference type="Proteomes" id="UP000261660"/>
    </source>
</evidence>
<name>A0A3Q3FKD4_9LABR</name>
<dbReference type="GeneTree" id="ENSGT00940000168817"/>
<dbReference type="PROSITE" id="PS50837">
    <property type="entry name" value="NACHT"/>
    <property type="match status" value="1"/>
</dbReference>
<dbReference type="PANTHER" id="PTHR31594:SF16">
    <property type="entry name" value="SI:CH211-281L24.3"/>
    <property type="match status" value="1"/>
</dbReference>
<keyword evidence="3" id="KW-1185">Reference proteome</keyword>
<dbReference type="SUPFAM" id="SSF52540">
    <property type="entry name" value="P-loop containing nucleoside triphosphate hydrolases"/>
    <property type="match status" value="1"/>
</dbReference>
<dbReference type="Pfam" id="PF05729">
    <property type="entry name" value="NACHT"/>
    <property type="match status" value="1"/>
</dbReference>
<accession>A0A3Q3FKD4</accession>
<dbReference type="InterPro" id="IPR003593">
    <property type="entry name" value="AAA+_ATPase"/>
</dbReference>
<dbReference type="STRING" id="56723.ENSLBEP00000019973"/>
<reference evidence="2" key="1">
    <citation type="submission" date="2025-05" db="UniProtKB">
        <authorList>
            <consortium name="Ensembl"/>
        </authorList>
    </citation>
    <scope>IDENTIFICATION</scope>
</reference>